<reference evidence="2 3" key="1">
    <citation type="submission" date="2011-07" db="EMBL/GenBank/DDBJ databases">
        <title>The complete genome of chromosome of Emticicia oligotrophica DSM 17448.</title>
        <authorList>
            <consortium name="US DOE Joint Genome Institute (JGI-PGF)"/>
            <person name="Lucas S."/>
            <person name="Han J."/>
            <person name="Lapidus A."/>
            <person name="Bruce D."/>
            <person name="Goodwin L."/>
            <person name="Pitluck S."/>
            <person name="Peters L."/>
            <person name="Kyrpides N."/>
            <person name="Mavromatis K."/>
            <person name="Ivanova N."/>
            <person name="Ovchinnikova G."/>
            <person name="Teshima H."/>
            <person name="Detter J.C."/>
            <person name="Tapia R."/>
            <person name="Han C."/>
            <person name="Land M."/>
            <person name="Hauser L."/>
            <person name="Markowitz V."/>
            <person name="Cheng J.-F."/>
            <person name="Hugenholtz P."/>
            <person name="Woyke T."/>
            <person name="Wu D."/>
            <person name="Tindall B."/>
            <person name="Pomrenke H."/>
            <person name="Brambilla E."/>
            <person name="Klenk H.-P."/>
            <person name="Eisen J.A."/>
        </authorList>
    </citation>
    <scope>NUCLEOTIDE SEQUENCE [LARGE SCALE GENOMIC DNA]</scope>
    <source>
        <strain evidence="2 3">DSM 17448</strain>
    </source>
</reference>
<accession>A0ABN4AL91</accession>
<feature type="region of interest" description="Disordered" evidence="1">
    <location>
        <begin position="1552"/>
        <end position="1591"/>
    </location>
</feature>
<protein>
    <recommendedName>
        <fullName evidence="4">Translocation/assembly module TamB</fullName>
    </recommendedName>
</protein>
<proteinExistence type="predicted"/>
<evidence type="ECO:0008006" key="4">
    <source>
        <dbReference type="Google" id="ProtNLM"/>
    </source>
</evidence>
<dbReference type="EMBL" id="CP002961">
    <property type="protein sequence ID" value="AFK02918.1"/>
    <property type="molecule type" value="Genomic_DNA"/>
</dbReference>
<sequence>MRQFKIVWSIFISLLPFVSNAQLIRLSEKPETFITDIQNVMAIDNNSIAIATGKKFETYWNNRFSAEQKKALITTCRTMGTRGHKMAQFYFFFNILEKLIEQEKFSDEKISGFIETTQKYVDSYDLKTSTKMLELLKDFLEKRRLYVSNFNRLYAFGGTFEIKFLDKKADTTTPTNAPANPQSGQAGDATLAESKYFDDWDTPPTSETVIPSANLNFNSDKKPMPTLSGLAILLNNVDLVMATASDSVAIRKTTGAVSLKDGIYVGKEGAFTFESAKLPQISVVFTDFAFDIRNPKFSAEEVTLTYTDRLIAPIKGVFEYKSEKRNKNIPPTYPRFMSYQSDALIKNIDKTIEYRGGFSMVGSRIFSSSVQNRYSNITVKKDGKLFFKASSTRFELSDSLITSQLTSFVAFIEKDSIYHPAVKFSYNQKNYLLRLNKIDVGGFKESTFSDTYHQMNIKSDAMRWNLNEGRMDFYIVSAKTQVPAVFESFDFYDVGRVTALNSSAGFNPLLMVGNFTQKNNKVVFTLDEIAAYNKVQGKSIRGGLMVAVQQGFVDYNPSDDIFKLTNKGQHYLQAFAGKRDFDDFLIPSIYGNSKDSTSNATLNLNDKSLIIRGVRRFNLSDSLKAYVLPYDRIVKIYKNRAFTFSGQFKTKNYRFSGKDLQFDYEKFALAFNKIDSITFIPQDVYRKGGKIEIGGHINFLKPGTLFLNRPDNKSGKLYLPQYPRLKIDEGLVVYFDEPARGERKYARDVRFEIPKVDFDSLSVKDIEFEGTFYSGNIFKPFKEVLRIMPDTTLGFMHKVPNGKYNVFGNETSVKFSSVLAMDSKGLHAEGSINHLAASITAKEIRFMTDSLIASGQLGKVNEGVLKGAYFPQVDINDYTLKWKPKADSMIIASKAGFNFYTGTSSLKGKIVVRAGGLFGIGKLTRTDSETASDQFKFNKEGFIADKSQFNVKSTQATAKSVLLGKNVDVKFNVINSIVNIATNQGNFNDSTGSTLEFPYAAYRTNIDRAEWNIKAKKISMKGDVETSVFTSMNALQQGLAFNGNSAVYDIDQMTLNIGGVPFIKSADAKIIPNKGQVAIRRDADMLPFKNARLTIDTLNGYHNLINGNIQIVSRNKFTGDATYQFVNVRKDTFNIKMGNFELSEMAMEGEAARKGKNTGFSTMARAMVTERDGVYLSPKMLYKGEITMLAPIKNLSLDGYIIPELKKYPKLGGYWITYKGDKSEEIRINVDKNLKSGDTPIFAGLHFRTTTSSNGLYPTFLSAKEVDEDQDVFLASGVFRRDEPNKLFNIIPEEGRSLMANKYELLDEKGIIYLEGKFNLLNEKLAQYVQTSGFAKIRLDTANHEFNTMMLVNFPIAQPLLANMAEKIVKTNLDLGVNEAAIELNSPELISKIAKFVGDKDIDEYKAKSAREYVPLFKFSPKFINTIVFSDLKLLWSPKYNSYRSVGKLAISNIGETDINAKVNGYVEIRKNPIDGDEMYIFLELSGENWYYMGYKDGQMGLISSDDSFNAITAKADKKKGKDYQVIAVDFAEAMLFRKSFLETYRGIKEKPKAAGAKPTDAKKLADVPKDEAQKKEDKKKKPEDEKDGFE</sequence>
<keyword evidence="3" id="KW-1185">Reference proteome</keyword>
<evidence type="ECO:0000313" key="2">
    <source>
        <dbReference type="EMBL" id="AFK02918.1"/>
    </source>
</evidence>
<gene>
    <name evidence="2" type="ordered locus">Emtol_1776</name>
</gene>
<dbReference type="Proteomes" id="UP000002875">
    <property type="component" value="Chromosome"/>
</dbReference>
<feature type="compositionally biased region" description="Basic and acidic residues" evidence="1">
    <location>
        <begin position="1560"/>
        <end position="1591"/>
    </location>
</feature>
<evidence type="ECO:0000313" key="3">
    <source>
        <dbReference type="Proteomes" id="UP000002875"/>
    </source>
</evidence>
<organism evidence="2 3">
    <name type="scientific">Emticicia oligotrophica (strain DSM 17448 / CIP 109782 / MTCC 6937 / GPTSA100-15)</name>
    <dbReference type="NCBI Taxonomy" id="929562"/>
    <lineage>
        <taxon>Bacteria</taxon>
        <taxon>Pseudomonadati</taxon>
        <taxon>Bacteroidota</taxon>
        <taxon>Cytophagia</taxon>
        <taxon>Cytophagales</taxon>
        <taxon>Leadbetterellaceae</taxon>
        <taxon>Emticicia</taxon>
    </lineage>
</organism>
<name>A0ABN4AL91_EMTOG</name>
<evidence type="ECO:0000256" key="1">
    <source>
        <dbReference type="SAM" id="MobiDB-lite"/>
    </source>
</evidence>
<dbReference type="RefSeq" id="WP_015028617.1">
    <property type="nucleotide sequence ID" value="NC_018748.1"/>
</dbReference>